<gene>
    <name evidence="4" type="ORF">SAMN04488136_12126</name>
</gene>
<feature type="domain" description="Bacterial Ig-like" evidence="3">
    <location>
        <begin position="2726"/>
        <end position="2809"/>
    </location>
</feature>
<feature type="compositionally biased region" description="Low complexity" evidence="1">
    <location>
        <begin position="2921"/>
        <end position="2934"/>
    </location>
</feature>
<proteinExistence type="predicted"/>
<dbReference type="Pfam" id="PF19078">
    <property type="entry name" value="Big_12"/>
    <property type="match status" value="2"/>
</dbReference>
<keyword evidence="2" id="KW-0732">Signal</keyword>
<dbReference type="EMBL" id="FNDD01000021">
    <property type="protein sequence ID" value="SDH60239.1"/>
    <property type="molecule type" value="Genomic_DNA"/>
</dbReference>
<dbReference type="NCBIfam" id="NF032891">
    <property type="entry name" value="tail_200_repeat"/>
    <property type="match status" value="6"/>
</dbReference>
<dbReference type="InterPro" id="IPR044048">
    <property type="entry name" value="Big_12"/>
</dbReference>
<feature type="domain" description="Bacterial Ig-like" evidence="3">
    <location>
        <begin position="2415"/>
        <end position="2511"/>
    </location>
</feature>
<protein>
    <recommendedName>
        <fullName evidence="3">Bacterial Ig-like domain-containing protein</fullName>
    </recommendedName>
</protein>
<feature type="region of interest" description="Disordered" evidence="1">
    <location>
        <begin position="3310"/>
        <end position="3329"/>
    </location>
</feature>
<dbReference type="STRING" id="861298.SAMN04488136_12126"/>
<reference evidence="4 5" key="1">
    <citation type="submission" date="2016-10" db="EMBL/GenBank/DDBJ databases">
        <authorList>
            <person name="de Groot N.N."/>
        </authorList>
    </citation>
    <scope>NUCLEOTIDE SEQUENCE [LARGE SCALE GENOMIC DNA]</scope>
    <source>
        <strain evidence="4 5">CGMCC 1.10228</strain>
    </source>
</reference>
<evidence type="ECO:0000259" key="3">
    <source>
        <dbReference type="Pfam" id="PF19078"/>
    </source>
</evidence>
<name>A0A1G8DS37_9VIBR</name>
<dbReference type="OrthoDB" id="5807000at2"/>
<organism evidence="4 5">
    <name type="scientific">Vibrio xiamenensis</name>
    <dbReference type="NCBI Taxonomy" id="861298"/>
    <lineage>
        <taxon>Bacteria</taxon>
        <taxon>Pseudomonadati</taxon>
        <taxon>Pseudomonadota</taxon>
        <taxon>Gammaproteobacteria</taxon>
        <taxon>Vibrionales</taxon>
        <taxon>Vibrionaceae</taxon>
        <taxon>Vibrio</taxon>
    </lineage>
</organism>
<evidence type="ECO:0000256" key="1">
    <source>
        <dbReference type="SAM" id="MobiDB-lite"/>
    </source>
</evidence>
<evidence type="ECO:0000313" key="5">
    <source>
        <dbReference type="Proteomes" id="UP000198854"/>
    </source>
</evidence>
<dbReference type="PROSITE" id="PS51257">
    <property type="entry name" value="PROKAR_LIPOPROTEIN"/>
    <property type="match status" value="1"/>
</dbReference>
<sequence length="3731" mass="392190">MLTKYNKYSFLTVLISSALLTACGSGESDSSPPARAEGTISGYVYDAPVSGATVYVWEYDDGNIGSLLAKTTTDAFGHYSVSIDSSSRPLLVSAQGGAYEDPVTEEAVSESDGNTIRLDSVLNYSEGNSESVMVTPLTYLAAGLAEYEINQGADGDTAISDALSTFENMYGFDVNGTKPINITTGGQSSYATDGHKYGALLTAYSSLAADLIETYGDSEDIYTSMNLAYIGHQDIIADGLLDGQAINSSTGLSMDLSFGQLEVTSDLYTNTLAQQVLIVVNDPDLNVSGTDASDYESFSEKLNAIGVSGDEGVIPARDEVTIDDQAPEAERSDSDTLASEDQIDITFTDDIGVNSVSAYLQYKLDGSWSELYECSSSSQFCSIDDDDFVVGERETTAQINIDTDEIDDVSRDDDGNTEVTAARIVLFTSDVLGNELTYGVDDGIDIDFEWDNEAPVIDVTSASTINNSLDTYTLKGSVKEAAEDISSVQVSVNGATAVDLDCTSTVTTTGSACAFSKDYTTEDVFTSTTTTFTITATDSEGNIGEVTHSVTRDDTNPSQTITYPEGVTFSYIEVDDDDVRSEVSAEFNESSYTSSTVQSASDYLKIDYTYASNGLKSSLDDVDFANFNVNLLQENSVPYVKVVVSDPSDDSVLGSSAEDLKLVVKYYVSEDNDGEYTLKNTVTTVASTDTVTASIPHETLEEEDDGTVNSVTYYVPLTKELLGSTFKSVSEDSAQKLVIYTEDESENTSDEEVVYFRSTFDLPTITVVTPFMNARAQLEGLSANGSFTSLASCTTSMQDGAYDVATCELTTDVVNYDFMRVRLLSPDTSDTYYYQWQDDSSYKTTIDLGDANLGAYFELDGSQTFYITELSVYQTGFFDYLWEQVASGEKTEDTAETILSKVEIALSSDSTTNGSFFGFNPTTTSYATNEDLAATTFSSNSTLSDSFQHRFLAEAMVGLADDTARYTSVDWATAFYDDFSSDGKADGYGSDGEQISLDGVSLSEDTYRQDLATQYYDLVTETYGVESYIAQLYADDISTARPLLGSDNIFDTDGSSIDDDKPSPSVSVESGSTYTVNNKTYVAGSIEAQVTISDPSGIKSSGDYAPLIEPYWYNADNEESSADVTITQDTSNSTSYKKIYDFSLDTESSNFPDMVEFALEISAMDNNEQAYGFGNDTYISSLYVDNDYPVATYETPLNVDGESLSEDTYLNTNNIQELTFNISDTVGDVADSRTLTFYKTSGEKQTYSYDSFSSNGDTTFKVNLCNDEGCEDSGDTYINPGDGDWLVVVGATDNLGNSVSKSTSNATRFNIHIDSEAPSIEDETLETRLGGNDTWTPDIDWGDLAPGSNVTIKLKRGSGQTTELEACDPDTESCTMPYLIGDQPDVSVQLVADAFDYSVTNKFLVTAEDSAYPANTSDEGTITFQVDNQGPTITLASPWVQDANSQESYVLGTEFTVYFTSVVDDSSVASVALYQEGNDTALKTITPTDPSTTFSMALDETETNEIELDDDTIKTKLYVVATDEYGFTSTTESKSVMIDRDGPTISLNSFNSSDYYLGNYEFTASAKDLNTSGVTSSDGVESNSLTYWFYTDSEPSDGESGTEPSDGQTIAMSDLQTGDNTLRVQATDTRGNVGQQEFVVKVNNAAPTINSFTITYADGTALGTNNTVTSSDDLLLTMDIDDESGVDTIDATYTYSGESTSNSFSFSEQDDGTWQATLPASDLASDGDYAIAITVYNKTHYMEESDRKTATRSATISVQREGVDLSISSPSDFQNYIANETLSVVFSIDGEVEPETIECWVREDYTSSTAPDEAADYEDYAYSGEQHVSQAPYGCDVTTDRNISSNATLITRVTGTNGKQSVELFNFNMMDIDDPTVEDGDSYSFTGSEVSYDSDGNKTLTFDLSFRDDLSGVDLEDEDSYPTLLKVNGSVSFSPSSCDDEAVGVVSCTYSDSYDSLIDGLSTEQNFKVRNLSDNAGNTAAAQALELVIPSGSLDVEITSPETSSTVSGEKLEVDFRVSVYENSVLHDVTVKVGDTSYSYLDNSSMFTGKAATCEDDSDYTCYTFETDLDDDDDGQTLKVKVTAEDVWDKNASDSVSVLVDNTEPTISDDITVTQSTETDGNVRFRFDISDTGSGIEKVKYSVFNPQYSVEKEEDGDGSSKYFELTTTQLGTLESITVDITATDAAGLSTTQRVVVDIAYPEVTLDLGDDVEMVNSAVILSNATQEFTLSVENGATVDAEEYSIELASDSMTNIEESGSFSDESAEGSFTLTTDSQATYRLKVTVTDSIGRQTTKFIYNSKSYTNTGVEAVVDFARPTISSISAVQSSTTPSSGKYTVTLTAVVSDANLDSVTPTFANSDGDTFSAQSSTSDEDTGTYTFSYLVAEGSYTASIVAEDAAEQTRSATTTVTVEAATVPELTISSSDSSTLAGGDAVTLTFSFSEEVEDFEFSDVTLTASDSGDTGSLDSSSWSTSDNTTWTVTYTAPEGGERDVTVAVADDAYQSTNTISGLGDSLVIAVDGELPTLESASFSPSYQQVGSDVSVTLTFSKALESVSATLGSTSVSSLSSNEAATVWTGSVTVPSTSEQSLTLTVSDYTDSVGNSGETNSDYSLPVTPTITLASISDVNSSGAAAVTISGSTLRFSQGETLTIVASDTESATVSGEASVDSDGNWSTTLNVSSLADGTISVAVNGSNSLGAVASEVTGSFTLEQTLPELSDSNTMISPSTADEGDTVTVAVSFSEAVTEPASSTLGGASISWTTSNDASITWTGTVTVPSADNSAQQLTLIIDGFSDEAGNSGESTTSSSSLILTPTLSINSLSDVNSSGASAVAISGASTRFAQNDSVKVVAVDSSDNKVEGTASVDSDGNWSVSLDMSSLSDGTITVTASGSNTLSAAADEVSTSFELEQSAPALDDSETSISPSSASEGDSVSVSVSFDKAVTEPSSSTLGGASITWTSSDETATTWTGTVTVPSADNSTQQLALVINGFSDEAGNSGESTTSSSSLILTPTLSINSLSDVNSSGASAVAISGASTRFAQNDSVKVVAVDSSDSKVEGTASVDSDGNWSVSLDMSSLSDGTITVTASGSNTLSAAADEVSTSFELVQSAPALDDSETSISPSIASEGDSVSVSVSFDKAVTEPSSSTLGGASITWTTSDELATTWTGTVTVPSADSSTQQLALVINGFSDEAGNSGESTTSSSSLILTPTLSINSLSDVNSSGASAVAISGASTRFSENDSVSVVATDTGDNSVSGEATVDNDGNWSISLDMSSLSDGTITVTASGSNTLSAAADEVSTSFELVQSAPALDDSETSISPSTASEGDSVSVSVSFDKAVTEPASSTLGGASITWTTSDELTTTWTGTVTVPSTDSDTQQLTLIIDGFSDEAGNSGESTTSSSSLILTPTLSINSLSDVNSSSASAVAISGASTRFAENDSVSVVAKDTDDNSVSGDASVDSDGNWSISLDVSSLSDGTITVTASGSNTLSAAADEVSTSFELEQSAPALDDSETSISPSTASEGDSVSVSVSFDKAVTEPSSSTLGSESIVWNETGTNQTWTGTITVSASDAQSDELTLTVAGYSDEVGNSGESTASSKTLVITPTLAIDAHDDVGSSDAASVQITGSSSHFDQDIDLTIVASDESGASVSGTASVLSDGTWSVSFDLSGLEDGTITITANGTNQLDVSAEEASSTLILDTSDVVALIQTPSLNMATKLDISSAKWLLAA</sequence>
<keyword evidence="5" id="KW-1185">Reference proteome</keyword>
<dbReference type="SUPFAM" id="SSF49464">
    <property type="entry name" value="Carboxypeptidase regulatory domain-like"/>
    <property type="match status" value="1"/>
</dbReference>
<feature type="region of interest" description="Disordered" evidence="1">
    <location>
        <begin position="2908"/>
        <end position="2934"/>
    </location>
</feature>
<dbReference type="Proteomes" id="UP000198854">
    <property type="component" value="Unassembled WGS sequence"/>
</dbReference>
<evidence type="ECO:0000313" key="4">
    <source>
        <dbReference type="EMBL" id="SDH60239.1"/>
    </source>
</evidence>
<dbReference type="NCBIfam" id="NF033510">
    <property type="entry name" value="Ca_tandemer"/>
    <property type="match status" value="2"/>
</dbReference>
<dbReference type="InterPro" id="IPR008969">
    <property type="entry name" value="CarboxyPept-like_regulatory"/>
</dbReference>
<feature type="compositionally biased region" description="Polar residues" evidence="1">
    <location>
        <begin position="3317"/>
        <end position="3329"/>
    </location>
</feature>
<feature type="signal peptide" evidence="2">
    <location>
        <begin position="1"/>
        <end position="22"/>
    </location>
</feature>
<evidence type="ECO:0000256" key="2">
    <source>
        <dbReference type="SAM" id="SignalP"/>
    </source>
</evidence>
<dbReference type="Gene3D" id="2.60.40.10">
    <property type="entry name" value="Immunoglobulins"/>
    <property type="match status" value="4"/>
</dbReference>
<feature type="compositionally biased region" description="Polar residues" evidence="1">
    <location>
        <begin position="3515"/>
        <end position="3527"/>
    </location>
</feature>
<dbReference type="InterPro" id="IPR013783">
    <property type="entry name" value="Ig-like_fold"/>
</dbReference>
<feature type="region of interest" description="Disordered" evidence="1">
    <location>
        <begin position="3502"/>
        <end position="3527"/>
    </location>
</feature>
<dbReference type="RefSeq" id="WP_093276256.1">
    <property type="nucleotide sequence ID" value="NZ_FNDD01000021.1"/>
</dbReference>
<accession>A0A1G8DS37</accession>
<feature type="chain" id="PRO_5011718537" description="Bacterial Ig-like domain-containing protein" evidence="2">
    <location>
        <begin position="23"/>
        <end position="3731"/>
    </location>
</feature>